<dbReference type="Pfam" id="PF00106">
    <property type="entry name" value="adh_short"/>
    <property type="match status" value="1"/>
</dbReference>
<name>A0AAX3W2A9_MAMLE</name>
<dbReference type="PRINTS" id="PR00081">
    <property type="entry name" value="GDHRDH"/>
</dbReference>
<evidence type="ECO:0000313" key="2">
    <source>
        <dbReference type="EMBL" id="WHI59471.1"/>
    </source>
</evidence>
<dbReference type="InterPro" id="IPR002347">
    <property type="entry name" value="SDR_fam"/>
</dbReference>
<dbReference type="SUPFAM" id="SSF51735">
    <property type="entry name" value="NAD(P)-binding Rossmann-fold domains"/>
    <property type="match status" value="1"/>
</dbReference>
<dbReference type="InterPro" id="IPR036291">
    <property type="entry name" value="NAD(P)-bd_dom_sf"/>
</dbReference>
<protein>
    <submittedName>
        <fullName evidence="2">SDR family NAD(P)-dependent oxidoreductase</fullName>
    </submittedName>
</protein>
<evidence type="ECO:0000313" key="3">
    <source>
        <dbReference type="Proteomes" id="UP001223261"/>
    </source>
</evidence>
<dbReference type="PANTHER" id="PTHR43157">
    <property type="entry name" value="PHOSPHATIDYLINOSITOL-GLYCAN BIOSYNTHESIS CLASS F PROTEIN-RELATED"/>
    <property type="match status" value="1"/>
</dbReference>
<dbReference type="RefSeq" id="WP_016998769.1">
    <property type="nucleotide sequence ID" value="NZ_CP059679.1"/>
</dbReference>
<reference evidence="2" key="1">
    <citation type="journal article" date="2023" name="Antibiotics">
        <title>Prevalence and Molecular Characterization of Methicillin-Resistant Staphylococci (MRS) and Mammaliicocci (MRM) in Dromedary Camels from Algeria: First Detection of SCCmec-mecC Hybrid in Methicillin-Resistant Mammaliicoccus lentus.</title>
        <authorList>
            <person name="Belhout C."/>
            <person name="Boyen F."/>
            <person name="Vereecke N."/>
            <person name="Theuns S."/>
            <person name="Taibi N."/>
            <person name="Stegger M."/>
            <person name="de la Fe-Rodriguez P.Y."/>
            <person name="Bouayad L."/>
            <person name="Elgroud R."/>
            <person name="Butaye P."/>
        </authorList>
    </citation>
    <scope>NUCLEOTIDE SEQUENCE</scope>
    <source>
        <strain evidence="2">7048</strain>
    </source>
</reference>
<dbReference type="Gene3D" id="3.40.50.720">
    <property type="entry name" value="NAD(P)-binding Rossmann-like Domain"/>
    <property type="match status" value="1"/>
</dbReference>
<dbReference type="AlphaFoldDB" id="A0AAX3W2A9"/>
<dbReference type="EMBL" id="CP118848">
    <property type="protein sequence ID" value="WHI59471.1"/>
    <property type="molecule type" value="Genomic_DNA"/>
</dbReference>
<dbReference type="Proteomes" id="UP001223261">
    <property type="component" value="Chromosome"/>
</dbReference>
<sequence>MSNRILAITGPTSGIGKSTVIELASEYDILILLCRNVDKGESVKQLIQARHPYKRVDIIKCDLSDLASVMQAATNILNRYTHVDCLINNAGVVSLTRQKTVDGYELMFGTNYLGHFLLTHTLFEKIMESEDKQIIVVSSGAYKYTAMGNHNFAYPLKFNPVKSYSKSKLAVLYFMQELDERFSKHGLNVSAVHPGAVSTNLGKTKYNKKIGDFIYKVFDSFFISPEEGALSTIKVTKNRTLFNGKYVYEGKVVPVEKYGLNYFQRKKLIRDTLEELQLDQFMYLNNNY</sequence>
<keyword evidence="1" id="KW-0560">Oxidoreductase</keyword>
<evidence type="ECO:0000256" key="1">
    <source>
        <dbReference type="ARBA" id="ARBA00023002"/>
    </source>
</evidence>
<proteinExistence type="predicted"/>
<dbReference type="GO" id="GO:0016491">
    <property type="term" value="F:oxidoreductase activity"/>
    <property type="evidence" value="ECO:0007669"/>
    <property type="project" value="UniProtKB-KW"/>
</dbReference>
<gene>
    <name evidence="2" type="ORF">PYH69_12200</name>
</gene>
<organism evidence="2 3">
    <name type="scientific">Mammaliicoccus lentus</name>
    <name type="common">Staphylococcus lentus</name>
    <dbReference type="NCBI Taxonomy" id="42858"/>
    <lineage>
        <taxon>Bacteria</taxon>
        <taxon>Bacillati</taxon>
        <taxon>Bacillota</taxon>
        <taxon>Bacilli</taxon>
        <taxon>Bacillales</taxon>
        <taxon>Staphylococcaceae</taxon>
        <taxon>Mammaliicoccus</taxon>
    </lineage>
</organism>
<accession>A0AAX3W2A9</accession>
<dbReference type="PANTHER" id="PTHR43157:SF64">
    <property type="entry name" value="RETINOL DEHYDROGENASE 14"/>
    <property type="match status" value="1"/>
</dbReference>